<dbReference type="Pfam" id="PF21157">
    <property type="entry name" value="DksA_N"/>
    <property type="match status" value="1"/>
</dbReference>
<dbReference type="InterPro" id="IPR050090">
    <property type="entry name" value="Tyrosine_recombinase_XerCD"/>
</dbReference>
<evidence type="ECO:0000259" key="8">
    <source>
        <dbReference type="PROSITE" id="PS51900"/>
    </source>
</evidence>
<dbReference type="InterPro" id="IPR037187">
    <property type="entry name" value="DnaK_N"/>
</dbReference>
<feature type="domain" description="Tyr recombinase" evidence="7">
    <location>
        <begin position="432"/>
        <end position="614"/>
    </location>
</feature>
<dbReference type="PANTHER" id="PTHR30349:SF90">
    <property type="entry name" value="TYROSINE RECOMBINASE XERD"/>
    <property type="match status" value="1"/>
</dbReference>
<dbReference type="EMBL" id="WJQU01000001">
    <property type="protein sequence ID" value="KAJ6644833.1"/>
    <property type="molecule type" value="Genomic_DNA"/>
</dbReference>
<dbReference type="SUPFAM" id="SSF47823">
    <property type="entry name" value="lambda integrase-like, N-terminal domain"/>
    <property type="match status" value="1"/>
</dbReference>
<dbReference type="InterPro" id="IPR013762">
    <property type="entry name" value="Integrase-like_cat_sf"/>
</dbReference>
<keyword evidence="4" id="KW-0229">DNA integration</keyword>
<dbReference type="PROSITE" id="PS51898">
    <property type="entry name" value="TYR_RECOMBINASE"/>
    <property type="match status" value="1"/>
</dbReference>
<evidence type="ECO:0000313" key="10">
    <source>
        <dbReference type="Proteomes" id="UP001151699"/>
    </source>
</evidence>
<evidence type="ECO:0000256" key="5">
    <source>
        <dbReference type="ARBA" id="ARBA00023125"/>
    </source>
</evidence>
<evidence type="ECO:0000313" key="9">
    <source>
        <dbReference type="EMBL" id="KAJ6644833.1"/>
    </source>
</evidence>
<dbReference type="SUPFAM" id="SSF57716">
    <property type="entry name" value="Glucocorticoid receptor-like (DNA-binding domain)"/>
    <property type="match status" value="1"/>
</dbReference>
<dbReference type="InterPro" id="IPR004107">
    <property type="entry name" value="Integrase_SAM-like_N"/>
</dbReference>
<keyword evidence="6" id="KW-0233">DNA recombination</keyword>
<keyword evidence="2" id="KW-0863">Zinc-finger</keyword>
<dbReference type="InterPro" id="IPR002104">
    <property type="entry name" value="Integrase_catalytic"/>
</dbReference>
<evidence type="ECO:0000256" key="4">
    <source>
        <dbReference type="ARBA" id="ARBA00022908"/>
    </source>
</evidence>
<dbReference type="HAMAP" id="MF_00926">
    <property type="entry name" value="DksA"/>
    <property type="match status" value="1"/>
</dbReference>
<evidence type="ECO:0000256" key="6">
    <source>
        <dbReference type="ARBA" id="ARBA00023172"/>
    </source>
</evidence>
<dbReference type="Pfam" id="PF01258">
    <property type="entry name" value="zf-dskA_traR"/>
    <property type="match status" value="1"/>
</dbReference>
<dbReference type="Pfam" id="PF00589">
    <property type="entry name" value="Phage_integrase"/>
    <property type="match status" value="1"/>
</dbReference>
<dbReference type="Gene3D" id="1.20.120.910">
    <property type="entry name" value="DksA, coiled-coil domain"/>
    <property type="match status" value="1"/>
</dbReference>
<dbReference type="Gene3D" id="1.10.443.10">
    <property type="entry name" value="Intergrase catalytic core"/>
    <property type="match status" value="1"/>
</dbReference>
<dbReference type="PROSITE" id="PS51128">
    <property type="entry name" value="ZF_DKSA_2"/>
    <property type="match status" value="1"/>
</dbReference>
<dbReference type="Pfam" id="PF02899">
    <property type="entry name" value="Phage_int_SAM_1"/>
    <property type="match status" value="1"/>
</dbReference>
<dbReference type="InterPro" id="IPR010998">
    <property type="entry name" value="Integrase_recombinase_N"/>
</dbReference>
<dbReference type="InterPro" id="IPR011010">
    <property type="entry name" value="DNA_brk_join_enz"/>
</dbReference>
<keyword evidence="5" id="KW-0238">DNA-binding</keyword>
<dbReference type="GO" id="GO:0008270">
    <property type="term" value="F:zinc ion binding"/>
    <property type="evidence" value="ECO:0007669"/>
    <property type="project" value="UniProtKB-KW"/>
</dbReference>
<accession>A0A9Q0N705</accession>
<evidence type="ECO:0000259" key="7">
    <source>
        <dbReference type="PROSITE" id="PS51898"/>
    </source>
</evidence>
<gene>
    <name evidence="9" type="primary">xerC</name>
    <name evidence="9" type="ORF">Bhyg_00028</name>
</gene>
<keyword evidence="10" id="KW-1185">Reference proteome</keyword>
<dbReference type="GO" id="GO:0015074">
    <property type="term" value="P:DNA integration"/>
    <property type="evidence" value="ECO:0007669"/>
    <property type="project" value="UniProtKB-KW"/>
</dbReference>
<dbReference type="SUPFAM" id="SSF109635">
    <property type="entry name" value="DnaK suppressor protein DksA, alpha-hairpin domain"/>
    <property type="match status" value="1"/>
</dbReference>
<comment type="caution">
    <text evidence="9">The sequence shown here is derived from an EMBL/GenBank/DDBJ whole genome shotgun (WGS) entry which is preliminary data.</text>
</comment>
<name>A0A9Q0N705_9DIPT</name>
<reference evidence="9" key="1">
    <citation type="submission" date="2022-07" db="EMBL/GenBank/DDBJ databases">
        <authorList>
            <person name="Trinca V."/>
            <person name="Uliana J.V.C."/>
            <person name="Torres T.T."/>
            <person name="Ward R.J."/>
            <person name="Monesi N."/>
        </authorList>
    </citation>
    <scope>NUCLEOTIDE SEQUENCE</scope>
    <source>
        <strain evidence="9">HSMRA1968</strain>
        <tissue evidence="9">Whole embryos</tissue>
    </source>
</reference>
<dbReference type="NCBIfam" id="TIGR02420">
    <property type="entry name" value="dksA"/>
    <property type="match status" value="1"/>
</dbReference>
<proteinExistence type="inferred from homology"/>
<evidence type="ECO:0000256" key="3">
    <source>
        <dbReference type="ARBA" id="ARBA00022833"/>
    </source>
</evidence>
<dbReference type="GO" id="GO:0006310">
    <property type="term" value="P:DNA recombination"/>
    <property type="evidence" value="ECO:0007669"/>
    <property type="project" value="UniProtKB-KW"/>
</dbReference>
<organism evidence="9 10">
    <name type="scientific">Pseudolycoriella hygida</name>
    <dbReference type="NCBI Taxonomy" id="35572"/>
    <lineage>
        <taxon>Eukaryota</taxon>
        <taxon>Metazoa</taxon>
        <taxon>Ecdysozoa</taxon>
        <taxon>Arthropoda</taxon>
        <taxon>Hexapoda</taxon>
        <taxon>Insecta</taxon>
        <taxon>Pterygota</taxon>
        <taxon>Neoptera</taxon>
        <taxon>Endopterygota</taxon>
        <taxon>Diptera</taxon>
        <taxon>Nematocera</taxon>
        <taxon>Sciaroidea</taxon>
        <taxon>Sciaridae</taxon>
        <taxon>Pseudolycoriella</taxon>
    </lineage>
</organism>
<dbReference type="InterPro" id="IPR000962">
    <property type="entry name" value="Znf_DskA_TraR"/>
</dbReference>
<evidence type="ECO:0000256" key="2">
    <source>
        <dbReference type="ARBA" id="ARBA00022771"/>
    </source>
</evidence>
<dbReference type="Proteomes" id="UP001151699">
    <property type="component" value="Chromosome A"/>
</dbReference>
<dbReference type="InterPro" id="IPR012784">
    <property type="entry name" value="DksA_RNA_pol-bd"/>
</dbReference>
<dbReference type="OrthoDB" id="2361793at2759"/>
<dbReference type="SUPFAM" id="SSF56349">
    <property type="entry name" value="DNA breaking-rejoining enzymes"/>
    <property type="match status" value="1"/>
</dbReference>
<keyword evidence="1" id="KW-0479">Metal-binding</keyword>
<sequence length="776" mass="89805">MPTTEANNLIDEGIIYRIAAQQTELKDLKAIKDYCSSSDGDVKAAFIQSLVEELTLQQLHAFNCTVMDNANELIDKKDTRFQLIKGDEGIFKELMLKYYSILTHFDNRKEKEGFYQARNVEQDKLNLYVAESISFTILKHLLRKTTTYQGLSPQEQAEVEGKLVWSIQNRDSQPPPPPIQLLIDQKIADQASSIERKHPAISHTPEETNRISNKISKRLVEPVIARIIQQAEKNSNLSNSIGSRIKGIFIATNISEAEKAKKIVNTVLSPIAIKRIPPLKSDIAIPEDGEVIRVQKIAQQHQLESVSSSEPNKSLPRNFKKVASKSHKWQKYLQLQKNYSYHTIISYNNDLLNFFAFINHYSAEIITINSLKLVDIRLIRSWLAKRQQTKYVAASNSRSLSAIKNFYKYLEKVHNISCQSIFTIKNPKKANTLPKALSRDDSIISIEHINLFADVEWVELRNKALLVLIYAAGLRISEALSLTKLHVQNPEYIKIIGKGNKERLIPWLPAARQLIEKYLNKLPYSINDYDPIFRGKLGKKLQAPVFNRELIKLRRFYSLPEHLSAHSFRHSFATHLLENGADMRSIQELLGHKSLSSTQRYTKINLQHLQNAYNNAHPLYVILKRIFLNNEVDVPKIILPEGYKPSVDEEYMNPYQLEYFRQKLLNWKKSLLEGSRETLVHLKEENWKEPDLNDRASIETDTAIELRTRDKHRKLIDKIDEAIIRIGQRRKYGYCDVTEKPIGLKRMEARPIATLCIEEQEKYEKYKKQHRDDYEA</sequence>
<dbReference type="CDD" id="cd00798">
    <property type="entry name" value="INT_XerDC_C"/>
    <property type="match status" value="1"/>
</dbReference>
<dbReference type="AlphaFoldDB" id="A0A9Q0N705"/>
<feature type="non-terminal residue" evidence="9">
    <location>
        <position position="1"/>
    </location>
</feature>
<dbReference type="InterPro" id="IPR048489">
    <property type="entry name" value="DksA_N"/>
</dbReference>
<dbReference type="InterPro" id="IPR044068">
    <property type="entry name" value="CB"/>
</dbReference>
<protein>
    <submittedName>
        <fullName evidence="9">Tyrosine recombinase XerC</fullName>
    </submittedName>
</protein>
<dbReference type="Gene3D" id="1.10.150.130">
    <property type="match status" value="1"/>
</dbReference>
<feature type="domain" description="Core-binding (CB)" evidence="8">
    <location>
        <begin position="320"/>
        <end position="411"/>
    </location>
</feature>
<dbReference type="GO" id="GO:0003677">
    <property type="term" value="F:DNA binding"/>
    <property type="evidence" value="ECO:0007669"/>
    <property type="project" value="UniProtKB-KW"/>
</dbReference>
<evidence type="ECO:0000256" key="1">
    <source>
        <dbReference type="ARBA" id="ARBA00022723"/>
    </source>
</evidence>
<dbReference type="PROSITE" id="PS51900">
    <property type="entry name" value="CB"/>
    <property type="match status" value="1"/>
</dbReference>
<keyword evidence="3" id="KW-0862">Zinc</keyword>
<dbReference type="PANTHER" id="PTHR30349">
    <property type="entry name" value="PHAGE INTEGRASE-RELATED"/>
    <property type="match status" value="1"/>
</dbReference>